<protein>
    <recommendedName>
        <fullName evidence="4">Tetratricopeptide repeat protein</fullName>
    </recommendedName>
</protein>
<feature type="chain" id="PRO_5021839954" description="Tetratricopeptide repeat protein" evidence="1">
    <location>
        <begin position="23"/>
        <end position="557"/>
    </location>
</feature>
<feature type="signal peptide" evidence="1">
    <location>
        <begin position="1"/>
        <end position="22"/>
    </location>
</feature>
<dbReference type="PANTHER" id="PTHR45588:SF1">
    <property type="entry name" value="WW DOMAIN-CONTAINING PROTEIN"/>
    <property type="match status" value="1"/>
</dbReference>
<accession>A0A538UB15</accession>
<evidence type="ECO:0000256" key="1">
    <source>
        <dbReference type="SAM" id="SignalP"/>
    </source>
</evidence>
<proteinExistence type="predicted"/>
<reference evidence="2 3" key="1">
    <citation type="journal article" date="2019" name="Nat. Microbiol.">
        <title>Mediterranean grassland soil C-N compound turnover is dependent on rainfall and depth, and is mediated by genomically divergent microorganisms.</title>
        <authorList>
            <person name="Diamond S."/>
            <person name="Andeer P.F."/>
            <person name="Li Z."/>
            <person name="Crits-Christoph A."/>
            <person name="Burstein D."/>
            <person name="Anantharaman K."/>
            <person name="Lane K.R."/>
            <person name="Thomas B.C."/>
            <person name="Pan C."/>
            <person name="Northen T.R."/>
            <person name="Banfield J.F."/>
        </authorList>
    </citation>
    <scope>NUCLEOTIDE SEQUENCE [LARGE SCALE GENOMIC DNA]</scope>
    <source>
        <strain evidence="2">WS_11</strain>
    </source>
</reference>
<gene>
    <name evidence="2" type="ORF">E6K81_05775</name>
</gene>
<dbReference type="AlphaFoldDB" id="A0A538UB15"/>
<dbReference type="Proteomes" id="UP000319771">
    <property type="component" value="Unassembled WGS sequence"/>
</dbReference>
<dbReference type="InterPro" id="IPR011990">
    <property type="entry name" value="TPR-like_helical_dom_sf"/>
</dbReference>
<organism evidence="2 3">
    <name type="scientific">Eiseniibacteriota bacterium</name>
    <dbReference type="NCBI Taxonomy" id="2212470"/>
    <lineage>
        <taxon>Bacteria</taxon>
        <taxon>Candidatus Eiseniibacteriota</taxon>
    </lineage>
</organism>
<evidence type="ECO:0000313" key="3">
    <source>
        <dbReference type="Proteomes" id="UP000319771"/>
    </source>
</evidence>
<sequence>MRIWWLIVVSLLLLGAPMRAIAQDEHAHQAGDLGRVGSARFPVTCAPGLEPEFDRAVALLHSFFYEESERRFAAIAERDPRCAMAWWGIAMSLWHPLWEPPDSSALARGWAAIQHADSLGFATPRERSYIAALACFYRNGDHVDHRTRARDYEHAMEQLHAEFPADTEAAIFYALALNATLSYGDKTYAQQRRAGAILEPIYARQPDHPGVAHYLIHSYDFPTLASRALPMAQHYADIAPHVPHALHMPSHIFTRLGMWDEAIRSNLASAQAGREYSAAHYGGAVYYDAVHAWDYLEYAYLQKGQDGEARAIRDSVAAIRRVSHRTLSLFYALTSVPARYALERHAWSEAATLEPPDGWTWERYPWTEATTIFARALGAARSGRPAVAHEAIAHLAAIRDGIVNPGLLDWRDQVEAQRRTAQAWLALAEGRKAEALDGMRAAAALEDSTAKRPVTPGAVLPARELLGDMLLATHRPAEALAAYQAVLREAPGRFNALVGASRAARASGRGADAKRYAGELLALAKDGGAAPGGWLDLDALSAGRHRCRPARGPRRVA</sequence>
<name>A0A538UB15_UNCEI</name>
<dbReference type="EMBL" id="VBPB01000083">
    <property type="protein sequence ID" value="TMQ73064.1"/>
    <property type="molecule type" value="Genomic_DNA"/>
</dbReference>
<dbReference type="PANTHER" id="PTHR45588">
    <property type="entry name" value="TPR DOMAIN-CONTAINING PROTEIN"/>
    <property type="match status" value="1"/>
</dbReference>
<evidence type="ECO:0000313" key="2">
    <source>
        <dbReference type="EMBL" id="TMQ73064.1"/>
    </source>
</evidence>
<dbReference type="Gene3D" id="1.25.40.10">
    <property type="entry name" value="Tetratricopeptide repeat domain"/>
    <property type="match status" value="1"/>
</dbReference>
<comment type="caution">
    <text evidence="2">The sequence shown here is derived from an EMBL/GenBank/DDBJ whole genome shotgun (WGS) entry which is preliminary data.</text>
</comment>
<dbReference type="SUPFAM" id="SSF48452">
    <property type="entry name" value="TPR-like"/>
    <property type="match status" value="1"/>
</dbReference>
<evidence type="ECO:0008006" key="4">
    <source>
        <dbReference type="Google" id="ProtNLM"/>
    </source>
</evidence>
<keyword evidence="1" id="KW-0732">Signal</keyword>